<dbReference type="HOGENOM" id="CLU_3290570_0_0_7"/>
<feature type="compositionally biased region" description="Basic and acidic residues" evidence="1">
    <location>
        <begin position="13"/>
        <end position="22"/>
    </location>
</feature>
<dbReference type="Proteomes" id="UP000008387">
    <property type="component" value="Chromosome"/>
</dbReference>
<organism evidence="2 3">
    <name type="scientific">Helicobacter bizzozeronii (strain CIII-1)</name>
    <dbReference type="NCBI Taxonomy" id="1002804"/>
    <lineage>
        <taxon>Bacteria</taxon>
        <taxon>Pseudomonadati</taxon>
        <taxon>Campylobacterota</taxon>
        <taxon>Epsilonproteobacteria</taxon>
        <taxon>Campylobacterales</taxon>
        <taxon>Helicobacteraceae</taxon>
        <taxon>Helicobacter</taxon>
    </lineage>
</organism>
<evidence type="ECO:0000313" key="3">
    <source>
        <dbReference type="Proteomes" id="UP000008387"/>
    </source>
</evidence>
<reference evidence="2 3" key="1">
    <citation type="journal article" date="2011" name="J. Bacteriol.">
        <title>Genome sequence of Helicobacter bizzozeronii strain CIII-1, an isolate from human gastric mucosa.</title>
        <authorList>
            <person name="Schott T."/>
            <person name="Rossi M."/>
            <person name="Hanninen M.L."/>
        </authorList>
    </citation>
    <scope>NUCLEOTIDE SEQUENCE [LARGE SCALE GENOMIC DNA]</scope>
    <source>
        <strain evidence="2 3">CIII-1</strain>
    </source>
</reference>
<proteinExistence type="predicted"/>
<gene>
    <name evidence="2" type="ordered locus">HBZC1_09410</name>
</gene>
<dbReference type="AlphaFoldDB" id="F8KSZ3"/>
<evidence type="ECO:0000256" key="1">
    <source>
        <dbReference type="SAM" id="MobiDB-lite"/>
    </source>
</evidence>
<dbReference type="KEGG" id="hbi:HBZC1_09410"/>
<dbReference type="STRING" id="1002804.HBZC1_09410"/>
<protein>
    <submittedName>
        <fullName evidence="2">Uncharacterized protein</fullName>
    </submittedName>
</protein>
<sequence>MLRFKYTCQKPHKPQDKSKHEGYYPLKIKMGFGNPTPYTP</sequence>
<name>F8KSZ3_HELBC</name>
<dbReference type="EMBL" id="FR871757">
    <property type="protein sequence ID" value="CCB79927.1"/>
    <property type="molecule type" value="Genomic_DNA"/>
</dbReference>
<evidence type="ECO:0000313" key="2">
    <source>
        <dbReference type="EMBL" id="CCB79927.1"/>
    </source>
</evidence>
<keyword evidence="3" id="KW-1185">Reference proteome</keyword>
<feature type="region of interest" description="Disordered" evidence="1">
    <location>
        <begin position="1"/>
        <end position="22"/>
    </location>
</feature>
<accession>F8KSZ3</accession>